<dbReference type="PANTHER" id="PTHR38340:SF1">
    <property type="entry name" value="S-LAYER PROTEIN"/>
    <property type="match status" value="1"/>
</dbReference>
<evidence type="ECO:0000256" key="1">
    <source>
        <dbReference type="ARBA" id="ARBA00004613"/>
    </source>
</evidence>
<dbReference type="GO" id="GO:0005509">
    <property type="term" value="F:calcium ion binding"/>
    <property type="evidence" value="ECO:0007669"/>
    <property type="project" value="InterPro"/>
</dbReference>
<evidence type="ECO:0000256" key="2">
    <source>
        <dbReference type="ARBA" id="ARBA00022525"/>
    </source>
</evidence>
<organism evidence="4 5">
    <name type="scientific">Aliishimia ponticola</name>
    <dbReference type="NCBI Taxonomy" id="2499833"/>
    <lineage>
        <taxon>Bacteria</taxon>
        <taxon>Pseudomonadati</taxon>
        <taxon>Pseudomonadota</taxon>
        <taxon>Alphaproteobacteria</taxon>
        <taxon>Rhodobacterales</taxon>
        <taxon>Paracoccaceae</taxon>
        <taxon>Aliishimia</taxon>
    </lineage>
</organism>
<evidence type="ECO:0000256" key="3">
    <source>
        <dbReference type="SAM" id="MobiDB-lite"/>
    </source>
</evidence>
<dbReference type="SUPFAM" id="SSF51120">
    <property type="entry name" value="beta-Roll"/>
    <property type="match status" value="5"/>
</dbReference>
<dbReference type="PRINTS" id="PR00313">
    <property type="entry name" value="CABNDNGRPT"/>
</dbReference>
<gene>
    <name evidence="4" type="ORF">E4Z66_03445</name>
</gene>
<keyword evidence="5" id="KW-1185">Reference proteome</keyword>
<dbReference type="InterPro" id="IPR050557">
    <property type="entry name" value="RTX_toxin/Mannuronan_C5-epim"/>
</dbReference>
<dbReference type="InterPro" id="IPR001343">
    <property type="entry name" value="Hemolysn_Ca-bd"/>
</dbReference>
<dbReference type="Pfam" id="PF00353">
    <property type="entry name" value="HemolysinCabind"/>
    <property type="match status" value="8"/>
</dbReference>
<name>A0A4S4NG65_9RHOB</name>
<dbReference type="PROSITE" id="PS00330">
    <property type="entry name" value="HEMOLYSIN_CALCIUM"/>
    <property type="match status" value="9"/>
</dbReference>
<comment type="subcellular location">
    <subcellularLocation>
        <location evidence="1">Secreted</location>
    </subcellularLocation>
</comment>
<dbReference type="Gene3D" id="2.150.10.10">
    <property type="entry name" value="Serralysin-like metalloprotease, C-terminal"/>
    <property type="match status" value="5"/>
</dbReference>
<dbReference type="Proteomes" id="UP000306602">
    <property type="component" value="Unassembled WGS sequence"/>
</dbReference>
<dbReference type="SUPFAM" id="SSF49899">
    <property type="entry name" value="Concanavalin A-like lectins/glucanases"/>
    <property type="match status" value="2"/>
</dbReference>
<dbReference type="GO" id="GO:0005576">
    <property type="term" value="C:extracellular region"/>
    <property type="evidence" value="ECO:0007669"/>
    <property type="project" value="UniProtKB-SubCell"/>
</dbReference>
<dbReference type="OrthoDB" id="9342475at2"/>
<feature type="region of interest" description="Disordered" evidence="3">
    <location>
        <begin position="1134"/>
        <end position="1156"/>
    </location>
</feature>
<dbReference type="RefSeq" id="WP_136461527.1">
    <property type="nucleotide sequence ID" value="NZ_SRKY01000001.1"/>
</dbReference>
<reference evidence="4 5" key="1">
    <citation type="submission" date="2019-04" db="EMBL/GenBank/DDBJ databases">
        <title>Shimia ponticola sp. nov., isolated from seawater.</title>
        <authorList>
            <person name="Kim Y.-O."/>
            <person name="Yoon J.-H."/>
        </authorList>
    </citation>
    <scope>NUCLEOTIDE SEQUENCE [LARGE SCALE GENOMIC DNA]</scope>
    <source>
        <strain evidence="4 5">MYP11</strain>
    </source>
</reference>
<comment type="caution">
    <text evidence="4">The sequence shown here is derived from an EMBL/GenBank/DDBJ whole genome shotgun (WGS) entry which is preliminary data.</text>
</comment>
<accession>A0A4S4NG65</accession>
<evidence type="ECO:0008006" key="6">
    <source>
        <dbReference type="Google" id="ProtNLM"/>
    </source>
</evidence>
<protein>
    <recommendedName>
        <fullName evidence="6">PA14 domain-containing protein</fullName>
    </recommendedName>
</protein>
<dbReference type="PANTHER" id="PTHR38340">
    <property type="entry name" value="S-LAYER PROTEIN"/>
    <property type="match status" value="1"/>
</dbReference>
<dbReference type="Pfam" id="PF13385">
    <property type="entry name" value="Laminin_G_3"/>
    <property type="match status" value="1"/>
</dbReference>
<dbReference type="InterPro" id="IPR018511">
    <property type="entry name" value="Hemolysin-typ_Ca-bd_CS"/>
</dbReference>
<proteinExistence type="predicted"/>
<dbReference type="InterPro" id="IPR011049">
    <property type="entry name" value="Serralysin-like_metalloprot_C"/>
</dbReference>
<keyword evidence="2" id="KW-0964">Secreted</keyword>
<evidence type="ECO:0000313" key="5">
    <source>
        <dbReference type="Proteomes" id="UP000306602"/>
    </source>
</evidence>
<evidence type="ECO:0000313" key="4">
    <source>
        <dbReference type="EMBL" id="THH38636.1"/>
    </source>
</evidence>
<dbReference type="Gene3D" id="2.60.120.200">
    <property type="match status" value="2"/>
</dbReference>
<sequence length="1724" mass="180639">MSVTSSSTFVSSVPGLAPTVAASAVTGIPLEGTGLVGYAYSDGESIYNISRLNQLIAAGDPKAHIAVSELAFATGDTDATLKEFLGDNGTVTSGNEDMVVGPSGLLVMGYVYIPAGVHTVSIRSDDGFDLNLGGVDFSDYTSARGVGETSVTAEFEGGLYAMQLRYFETGGAKALAMEIDGFVVDQSAFYQSIWDFTDPPPDVPLVDVADYHPSETLDTLTRDDPETLTGDAGVDRINALGGDDVVDGRAGDDHLLGGYGDDRLDGGDGDDVLDGGYGSDLLIGGAGNDLLVSRSDAGEQKVGQRTVIDETRPDGGQINPEFDKLYGYEHQPLVGDDILVGGAGMDTFLIAPQINGTQESIEKHIRSDGTIRWAGVAGENDYQHDHWVDSFGFDLIADYNAQEDHIAVIGHTVNVAVEHVDYDNDGVMESIITAVSKQHGAGGAHDRDLVGVVFVEGDLVDVDAIKTDAGVTYGVVEGYADIAEAILQVGETKTLTEGGTDYHGYDYREAGEVDVAPEGDAADLMDNPFWDEAQDYITGPTEAEDVVLTRDPFTPLGFEDAEGQTITGTNGAETLGPVSEPEPDGLPGALGFWSLDYTGTGSYEDGRGELGPVKAYTLYENQAVLRTWDAANGPRDGVKALKFDGESDFAYLAHDSAFQVTQGTIALWVRADNLDSTGAILTKDALGNGDGGHFRLLQLKDGGLYLRFAPGDGGSNRSWKIEEPVLKEGVWTHLAVNFTEDGVTVYKDGKALSDDLWVPSEGDVASPGIYKEAYMLGNEEPWILGADQRVTEINETAQAFATDDEDLDDAFEGAMAEFGIWGGFDAQDALTTAEIKELMKNGPGTALTNPSGPQAMVASDDVIKGWGGDDIIDGGAGDDYLKGGGGDDTITGGYGDDRLLGGDGDDILDGGRGSDYVMGGDGDDIMISGSDVGEDRAGQLVLYEMGVDQPIRPYPDPSIDDALLKLVDWIDQPLYADDIFLGGAGADHMAVRTYINGKKDAILDNVMTDGRMIHWHGVAGENAQVHDHWVDGIGIDIFGDFNADEDTISVIGHTTNIEITYDTVDTDADGIDDSVLSLIRLYSQQGSNGGAHDEDELGILAVIGDLVTEDMVETDPGAHLGIVQTIDDLQEALAPSDDPSSVARPGDLFGYDDRDVEGRPLTTDPMAWSVNPFMDSASGSFAWNPGSGQNVLAQVNSHGGGSFNGLTVMEMAHMAGEQQSAGTYVLTFSANEPGAGHQALLSKDFSGYGDGGHLTIWIDDYGYLRTRLQSTDGDAYLRYNTKIEAGREYDIAFAYGQDGVSLFVDGDLVSQNTDFVADMLGNDGSTMIGASTRYRTESANNLEWLFDGEITNVSVLNTDISTSQAILLASSDNDLRTLGIAGAVQSEDGAWVGSAGGDFISGTHGDDEITALGGDDTVQAGDGDDVIDAGAGADMVDGGDGSDWISYASDDYGVSVYLTHGFSRSVEGDDVLISVENVIGSDGIDRLIGDSGDNILMGGADDDILSGKGGNDTFDGGAGDDYMRGEDGVDTMSGGNGSDVLLGLGGSDILDGGSGADYIYGGRDADEIYGGSGNDNLRGNLGGDQIHGGDGADDIRGGGNGDALYGGAGDDFIMGEGGTDIIEGGAGDDMLFGGYGGGSNDGQRDVFRFASSADGAGGFDRIRDFENGTDVIDVSAFGFSAFSEVAALASDTGSAMRIDFGGGDVIYIDYFSQSLFDAGDVIFA</sequence>
<dbReference type="InterPro" id="IPR013320">
    <property type="entry name" value="ConA-like_dom_sf"/>
</dbReference>
<dbReference type="EMBL" id="SRKY01000001">
    <property type="protein sequence ID" value="THH38636.1"/>
    <property type="molecule type" value="Genomic_DNA"/>
</dbReference>